<evidence type="ECO:0000313" key="3">
    <source>
        <dbReference type="Proteomes" id="UP000321580"/>
    </source>
</evidence>
<dbReference type="CDD" id="cd16364">
    <property type="entry name" value="T3SC_I-like"/>
    <property type="match status" value="1"/>
</dbReference>
<gene>
    <name evidence="2" type="ORF">FRY97_07345</name>
</gene>
<dbReference type="SUPFAM" id="SSF69635">
    <property type="entry name" value="Type III secretory system chaperone-like"/>
    <property type="match status" value="1"/>
</dbReference>
<dbReference type="AlphaFoldDB" id="A0A5C6RQ95"/>
<name>A0A5C6RQ95_9BACT</name>
<accession>A0A5C6RQ95</accession>
<comment type="caution">
    <text evidence="2">The sequence shown here is derived from an EMBL/GenBank/DDBJ whole genome shotgun (WGS) entry which is preliminary data.</text>
</comment>
<reference evidence="2 3" key="1">
    <citation type="submission" date="2019-08" db="EMBL/GenBank/DDBJ databases">
        <title>Genome of Phaeodactylibacter luteus.</title>
        <authorList>
            <person name="Bowman J.P."/>
        </authorList>
    </citation>
    <scope>NUCLEOTIDE SEQUENCE [LARGE SCALE GENOMIC DNA]</scope>
    <source>
        <strain evidence="2 3">KCTC 42180</strain>
    </source>
</reference>
<dbReference type="RefSeq" id="WP_147166796.1">
    <property type="nucleotide sequence ID" value="NZ_VOOR01000011.1"/>
</dbReference>
<organism evidence="2 3">
    <name type="scientific">Phaeodactylibacter luteus</name>
    <dbReference type="NCBI Taxonomy" id="1564516"/>
    <lineage>
        <taxon>Bacteria</taxon>
        <taxon>Pseudomonadati</taxon>
        <taxon>Bacteroidota</taxon>
        <taxon>Saprospiria</taxon>
        <taxon>Saprospirales</taxon>
        <taxon>Haliscomenobacteraceae</taxon>
        <taxon>Phaeodactylibacter</taxon>
    </lineage>
</organism>
<protein>
    <recommendedName>
        <fullName evidence="4">YbjN domain-containing protein</fullName>
    </recommendedName>
</protein>
<dbReference type="Proteomes" id="UP000321580">
    <property type="component" value="Unassembled WGS sequence"/>
</dbReference>
<proteinExistence type="predicted"/>
<evidence type="ECO:0008006" key="4">
    <source>
        <dbReference type="Google" id="ProtNLM"/>
    </source>
</evidence>
<evidence type="ECO:0000313" key="2">
    <source>
        <dbReference type="EMBL" id="TXB64501.1"/>
    </source>
</evidence>
<dbReference type="EMBL" id="VOOR01000011">
    <property type="protein sequence ID" value="TXB64501.1"/>
    <property type="molecule type" value="Genomic_DNA"/>
</dbReference>
<dbReference type="Gene3D" id="3.30.1460.10">
    <property type="match status" value="1"/>
</dbReference>
<keyword evidence="3" id="KW-1185">Reference proteome</keyword>
<sequence>MTTKKVQRALDKAGYHYEGEPGAWLLYESKYILLLFSDETENRLRIFTPVIESNEIGPQQLEQMLTANFLDAQDARYSLHEGFVVSLFTHPLRSMTREQLYDGIQQVINLSRSFGSSYSGSSAGPDPPLEKEEDEALKKRT</sequence>
<evidence type="ECO:0000256" key="1">
    <source>
        <dbReference type="SAM" id="MobiDB-lite"/>
    </source>
</evidence>
<feature type="region of interest" description="Disordered" evidence="1">
    <location>
        <begin position="116"/>
        <end position="141"/>
    </location>
</feature>
<dbReference type="OrthoDB" id="571431at2"/>